<dbReference type="AlphaFoldDB" id="A0A507B1J1"/>
<dbReference type="SMART" id="SM00066">
    <property type="entry name" value="GAL4"/>
    <property type="match status" value="1"/>
</dbReference>
<feature type="compositionally biased region" description="Basic residues" evidence="8">
    <location>
        <begin position="855"/>
        <end position="882"/>
    </location>
</feature>
<evidence type="ECO:0000256" key="3">
    <source>
        <dbReference type="ARBA" id="ARBA00022833"/>
    </source>
</evidence>
<proteinExistence type="predicted"/>
<dbReference type="Proteomes" id="UP000319257">
    <property type="component" value="Unassembled WGS sequence"/>
</dbReference>
<evidence type="ECO:0000256" key="8">
    <source>
        <dbReference type="SAM" id="MobiDB-lite"/>
    </source>
</evidence>
<dbReference type="InParanoid" id="A0A507B1J1"/>
<evidence type="ECO:0000313" key="10">
    <source>
        <dbReference type="EMBL" id="TPX13587.1"/>
    </source>
</evidence>
<dbReference type="GeneID" id="41973505"/>
<dbReference type="FunCoup" id="A0A507B1J1">
    <property type="interactions" value="843"/>
</dbReference>
<dbReference type="GO" id="GO:0005634">
    <property type="term" value="C:nucleus"/>
    <property type="evidence" value="ECO:0007669"/>
    <property type="project" value="UniProtKB-SubCell"/>
</dbReference>
<feature type="region of interest" description="Disordered" evidence="8">
    <location>
        <begin position="766"/>
        <end position="903"/>
    </location>
</feature>
<dbReference type="RefSeq" id="XP_030995298.1">
    <property type="nucleotide sequence ID" value="XM_031140649.1"/>
</dbReference>
<feature type="compositionally biased region" description="Basic and acidic residues" evidence="8">
    <location>
        <begin position="234"/>
        <end position="244"/>
    </location>
</feature>
<comment type="caution">
    <text evidence="10">The sequence shown here is derived from an EMBL/GenBank/DDBJ whole genome shotgun (WGS) entry which is preliminary data.</text>
</comment>
<reference evidence="10 11" key="1">
    <citation type="submission" date="2019-06" db="EMBL/GenBank/DDBJ databases">
        <title>Draft genome sequence of the filamentous fungus Phialemoniopsis curvata isolated from diesel fuel.</title>
        <authorList>
            <person name="Varaljay V.A."/>
            <person name="Lyon W.J."/>
            <person name="Crouch A.L."/>
            <person name="Drake C.E."/>
            <person name="Hollomon J.M."/>
            <person name="Nadeau L.J."/>
            <person name="Nunn H.S."/>
            <person name="Stevenson B.S."/>
            <person name="Bojanowski C.L."/>
            <person name="Crookes-Goodson W.J."/>
        </authorList>
    </citation>
    <scope>NUCLEOTIDE SEQUENCE [LARGE SCALE GENOMIC DNA]</scope>
    <source>
        <strain evidence="10 11">D216</strain>
    </source>
</reference>
<feature type="compositionally biased region" description="Low complexity" evidence="8">
    <location>
        <begin position="169"/>
        <end position="185"/>
    </location>
</feature>
<dbReference type="PANTHER" id="PTHR47782">
    <property type="entry name" value="ZN(II)2CYS6 TRANSCRIPTION FACTOR (EUROFUNG)-RELATED"/>
    <property type="match status" value="1"/>
</dbReference>
<dbReference type="InterPro" id="IPR001138">
    <property type="entry name" value="Zn2Cys6_DnaBD"/>
</dbReference>
<evidence type="ECO:0000313" key="11">
    <source>
        <dbReference type="Proteomes" id="UP000319257"/>
    </source>
</evidence>
<keyword evidence="3" id="KW-0862">Zinc</keyword>
<name>A0A507B1J1_9PEZI</name>
<dbReference type="PANTHER" id="PTHR47782:SF7">
    <property type="entry name" value="PROTEIN STB5"/>
    <property type="match status" value="1"/>
</dbReference>
<keyword evidence="4" id="KW-0805">Transcription regulation</keyword>
<keyword evidence="7" id="KW-0539">Nucleus</keyword>
<dbReference type="STRING" id="1093900.A0A507B1J1"/>
<evidence type="ECO:0000256" key="6">
    <source>
        <dbReference type="ARBA" id="ARBA00023163"/>
    </source>
</evidence>
<feature type="region of interest" description="Disordered" evidence="8">
    <location>
        <begin position="169"/>
        <end position="244"/>
    </location>
</feature>
<feature type="region of interest" description="Disordered" evidence="8">
    <location>
        <begin position="1"/>
        <end position="79"/>
    </location>
</feature>
<keyword evidence="6" id="KW-0804">Transcription</keyword>
<gene>
    <name evidence="10" type="ORF">E0L32_006058</name>
</gene>
<dbReference type="Gene3D" id="4.10.240.10">
    <property type="entry name" value="Zn(2)-C6 fungal-type DNA-binding domain"/>
    <property type="match status" value="1"/>
</dbReference>
<feature type="compositionally biased region" description="Low complexity" evidence="8">
    <location>
        <begin position="802"/>
        <end position="843"/>
    </location>
</feature>
<protein>
    <recommendedName>
        <fullName evidence="9">Zn(2)-C6 fungal-type domain-containing protein</fullName>
    </recommendedName>
</protein>
<evidence type="ECO:0000256" key="2">
    <source>
        <dbReference type="ARBA" id="ARBA00022723"/>
    </source>
</evidence>
<dbReference type="CDD" id="cd12148">
    <property type="entry name" value="fungal_TF_MHR"/>
    <property type="match status" value="1"/>
</dbReference>
<evidence type="ECO:0000256" key="1">
    <source>
        <dbReference type="ARBA" id="ARBA00004123"/>
    </source>
</evidence>
<dbReference type="InterPro" id="IPR052202">
    <property type="entry name" value="Yeast_MetPath_Reg"/>
</dbReference>
<evidence type="ECO:0000256" key="4">
    <source>
        <dbReference type="ARBA" id="ARBA00023015"/>
    </source>
</evidence>
<evidence type="ECO:0000256" key="7">
    <source>
        <dbReference type="ARBA" id="ARBA00023242"/>
    </source>
</evidence>
<dbReference type="EMBL" id="SKBQ01000033">
    <property type="protein sequence ID" value="TPX13587.1"/>
    <property type="molecule type" value="Genomic_DNA"/>
</dbReference>
<dbReference type="GO" id="GO:0045944">
    <property type="term" value="P:positive regulation of transcription by RNA polymerase II"/>
    <property type="evidence" value="ECO:0007669"/>
    <property type="project" value="TreeGrafter"/>
</dbReference>
<dbReference type="SUPFAM" id="SSF57701">
    <property type="entry name" value="Zn2/Cys6 DNA-binding domain"/>
    <property type="match status" value="1"/>
</dbReference>
<dbReference type="GO" id="GO:0000981">
    <property type="term" value="F:DNA-binding transcription factor activity, RNA polymerase II-specific"/>
    <property type="evidence" value="ECO:0007669"/>
    <property type="project" value="InterPro"/>
</dbReference>
<dbReference type="Pfam" id="PF04082">
    <property type="entry name" value="Fungal_trans"/>
    <property type="match status" value="1"/>
</dbReference>
<dbReference type="Pfam" id="PF00172">
    <property type="entry name" value="Zn_clus"/>
    <property type="match status" value="1"/>
</dbReference>
<dbReference type="InterPro" id="IPR007219">
    <property type="entry name" value="XnlR_reg_dom"/>
</dbReference>
<keyword evidence="11" id="KW-1185">Reference proteome</keyword>
<dbReference type="PROSITE" id="PS00463">
    <property type="entry name" value="ZN2_CY6_FUNGAL_1"/>
    <property type="match status" value="1"/>
</dbReference>
<keyword evidence="5" id="KW-0238">DNA-binding</keyword>
<feature type="domain" description="Zn(2)-C6 fungal-type" evidence="9">
    <location>
        <begin position="85"/>
        <end position="115"/>
    </location>
</feature>
<organism evidence="10 11">
    <name type="scientific">Thyridium curvatum</name>
    <dbReference type="NCBI Taxonomy" id="1093900"/>
    <lineage>
        <taxon>Eukaryota</taxon>
        <taxon>Fungi</taxon>
        <taxon>Dikarya</taxon>
        <taxon>Ascomycota</taxon>
        <taxon>Pezizomycotina</taxon>
        <taxon>Sordariomycetes</taxon>
        <taxon>Sordariomycetidae</taxon>
        <taxon>Thyridiales</taxon>
        <taxon>Thyridiaceae</taxon>
        <taxon>Thyridium</taxon>
    </lineage>
</organism>
<evidence type="ECO:0000259" key="9">
    <source>
        <dbReference type="PROSITE" id="PS50048"/>
    </source>
</evidence>
<evidence type="ECO:0000256" key="5">
    <source>
        <dbReference type="ARBA" id="ARBA00023125"/>
    </source>
</evidence>
<dbReference type="GO" id="GO:0006351">
    <property type="term" value="P:DNA-templated transcription"/>
    <property type="evidence" value="ECO:0007669"/>
    <property type="project" value="InterPro"/>
</dbReference>
<sequence length="950" mass="101408">MESHMDRFRVRLPSAVSTHSNTSSSSAQGAGATAAAAAAGTAPPSSTSAPHTNPAGTPLRTPKAGSAEGSPAIPPPPPSAGRIIACDRCRHFKKKCSKTPPECTTCAAAGLKCSLATVTPASTSELRARLAWVESFINQRHLLGKDQSIQQLPTGTDLGEIADRSGAVAAAAMGPSPSAAGSAGAHSHDSPTLSFRSRGGRRLDDDSSMGDANSPNGPPVKRKRLESLSASGDRPSDDAVLHVLPERPEEQTGRTFVDAYFRDVNRAYPFVDRNRILATLEAEGGRVFSMKERDADSIIVYLVMAIGYTTLQRAGQVSPNMDLTFEVEYKEVLSECLIEETFDTVQILLLLAIYSISDPRGFSTRPIVDMLARQAIRLGLTQRDLADKGLTPTEIERNHRLFWSIYVLDRMVAASAGMPVALNDANMNVPLPGIMVEEFSSPDCNETMSMLQVARHIIQLRKLEDKVIHQVHLRERASISSLTHSDRRSIVTVLRTEIEDWYSNGCLLRSSEVDNVRIHIRISWLAARYYNLLLLLYYPSHFNPTSSLISKGELLSITQKHVQSNAVRFQHRQLPLNHITLCRLLHVCMIFLHCFLYTMQQQQQPGGGGGGGGGDQAPPLPIAGMREEVDITADMMEAYAPHYTQAHRATAIMRQLSSIIASSTAAAAAAQQQQQHPPPTSSSTMYDPTGRYPSTTSSSSVSAAAAAAVPSSATGAGAGAARPPVVLLLTDPERAWVHAMRAGLAEVTEHVLGRGSVFRIVLDEGDELTPGGCGTGGGLDRSSIPNGPLTTAPPGSAGQGGSRAVSASASASMVPQQQHPVAPQPLPAAGMPAPMQQQQQQQHLPPPPSNGGGPGHHHLQHPHQHHRPHHHQQQHQHQHQHHPSMGMAQPQDMGHSNHQYFNGGKDDLEYAMIQAGDGDGTTTSNGGGGAAAAAAAAAAGGKKVSIMDFL</sequence>
<dbReference type="GO" id="GO:0008270">
    <property type="term" value="F:zinc ion binding"/>
    <property type="evidence" value="ECO:0007669"/>
    <property type="project" value="InterPro"/>
</dbReference>
<dbReference type="InterPro" id="IPR036864">
    <property type="entry name" value="Zn2-C6_fun-type_DNA-bd_sf"/>
</dbReference>
<feature type="compositionally biased region" description="Low complexity" evidence="8">
    <location>
        <begin position="13"/>
        <end position="55"/>
    </location>
</feature>
<comment type="subcellular location">
    <subcellularLocation>
        <location evidence="1">Nucleus</location>
    </subcellularLocation>
</comment>
<feature type="region of interest" description="Disordered" evidence="8">
    <location>
        <begin position="667"/>
        <end position="697"/>
    </location>
</feature>
<dbReference type="OrthoDB" id="6612291at2759"/>
<keyword evidence="2" id="KW-0479">Metal-binding</keyword>
<dbReference type="GO" id="GO:0043565">
    <property type="term" value="F:sequence-specific DNA binding"/>
    <property type="evidence" value="ECO:0007669"/>
    <property type="project" value="TreeGrafter"/>
</dbReference>
<dbReference type="SMART" id="SM00906">
    <property type="entry name" value="Fungal_trans"/>
    <property type="match status" value="1"/>
</dbReference>
<accession>A0A507B1J1</accession>
<dbReference type="CDD" id="cd00067">
    <property type="entry name" value="GAL4"/>
    <property type="match status" value="1"/>
</dbReference>
<dbReference type="PROSITE" id="PS50048">
    <property type="entry name" value="ZN2_CY6_FUNGAL_2"/>
    <property type="match status" value="1"/>
</dbReference>